<feature type="domain" description="DNA polymerase epsilon ,catalytic subunit A thumb" evidence="8">
    <location>
        <begin position="901"/>
        <end position="1073"/>
    </location>
</feature>
<dbReference type="SUPFAM" id="SSF56672">
    <property type="entry name" value="DNA/RNA polymerases"/>
    <property type="match status" value="1"/>
</dbReference>
<dbReference type="STRING" id="646526.A0A1W0E5U1"/>
<dbReference type="InterPro" id="IPR043502">
    <property type="entry name" value="DNA/RNA_pol_sf"/>
</dbReference>
<evidence type="ECO:0000259" key="8">
    <source>
        <dbReference type="Pfam" id="PF22634"/>
    </source>
</evidence>
<dbReference type="InterPro" id="IPR012337">
    <property type="entry name" value="RNaseH-like_sf"/>
</dbReference>
<keyword evidence="5" id="KW-0479">Metal-binding</keyword>
<dbReference type="Gene3D" id="1.10.132.60">
    <property type="entry name" value="DNA polymerase family B, C-terminal domain"/>
    <property type="match status" value="1"/>
</dbReference>
<keyword evidence="5" id="KW-0004">4Fe-4S</keyword>
<organism evidence="9 10">
    <name type="scientific">Ecytonucleospora hepatopenaei</name>
    <dbReference type="NCBI Taxonomy" id="646526"/>
    <lineage>
        <taxon>Eukaryota</taxon>
        <taxon>Fungi</taxon>
        <taxon>Fungi incertae sedis</taxon>
        <taxon>Microsporidia</taxon>
        <taxon>Enterocytozoonidae</taxon>
        <taxon>Ecytonucleospora</taxon>
    </lineage>
</organism>
<dbReference type="SMART" id="SM00486">
    <property type="entry name" value="POLBc"/>
    <property type="match status" value="1"/>
</dbReference>
<dbReference type="GO" id="GO:0003887">
    <property type="term" value="F:DNA-directed DNA polymerase activity"/>
    <property type="evidence" value="ECO:0007669"/>
    <property type="project" value="UniProtKB-KW"/>
</dbReference>
<keyword evidence="5" id="KW-0862">Zinc</keyword>
<protein>
    <recommendedName>
        <fullName evidence="5">DNA polymerase epsilon catalytic subunit</fullName>
        <ecNumber evidence="5">2.7.7.7</ecNumber>
    </recommendedName>
</protein>
<feature type="domain" description="DNA-directed DNA polymerase family B exonuclease" evidence="7">
    <location>
        <begin position="193"/>
        <end position="365"/>
    </location>
</feature>
<comment type="subcellular location">
    <subcellularLocation>
        <location evidence="5">Nucleus</location>
    </subcellularLocation>
</comment>
<comment type="similarity">
    <text evidence="1 5">Belongs to the DNA polymerase type-B family.</text>
</comment>
<dbReference type="GO" id="GO:0006272">
    <property type="term" value="P:leading strand elongation"/>
    <property type="evidence" value="ECO:0007669"/>
    <property type="project" value="TreeGrafter"/>
</dbReference>
<evidence type="ECO:0000313" key="10">
    <source>
        <dbReference type="Proteomes" id="UP000192758"/>
    </source>
</evidence>
<dbReference type="FunFam" id="3.30.420.10:FF:000217">
    <property type="entry name" value="DNA polymerase epsilon catalytic subunit"/>
    <property type="match status" value="1"/>
</dbReference>
<keyword evidence="5" id="KW-0408">Iron</keyword>
<dbReference type="EMBL" id="MNPJ01000019">
    <property type="protein sequence ID" value="OQS54615.1"/>
    <property type="molecule type" value="Genomic_DNA"/>
</dbReference>
<dbReference type="Gene3D" id="3.30.420.10">
    <property type="entry name" value="Ribonuclease H-like superfamily/Ribonuclease H"/>
    <property type="match status" value="1"/>
</dbReference>
<keyword evidence="3 5" id="KW-0548">Nucleotidyltransferase</keyword>
<comment type="catalytic activity">
    <reaction evidence="5">
        <text>DNA(n) + a 2'-deoxyribonucleoside 5'-triphosphate = DNA(n+1) + diphosphate</text>
        <dbReference type="Rhea" id="RHEA:22508"/>
        <dbReference type="Rhea" id="RHEA-COMP:17339"/>
        <dbReference type="Rhea" id="RHEA-COMP:17340"/>
        <dbReference type="ChEBI" id="CHEBI:33019"/>
        <dbReference type="ChEBI" id="CHEBI:61560"/>
        <dbReference type="ChEBI" id="CHEBI:173112"/>
        <dbReference type="EC" id="2.7.7.7"/>
    </reaction>
</comment>
<dbReference type="InterPro" id="IPR042087">
    <property type="entry name" value="DNA_pol_B_thumb"/>
</dbReference>
<dbReference type="Pfam" id="PF22634">
    <property type="entry name" value="POL2_thumb"/>
    <property type="match status" value="1"/>
</dbReference>
<dbReference type="InterPro" id="IPR006172">
    <property type="entry name" value="DNA-dir_DNA_pol_B"/>
</dbReference>
<dbReference type="InterPro" id="IPR023211">
    <property type="entry name" value="DNA_pol_palm_dom_sf"/>
</dbReference>
<keyword evidence="4 5" id="KW-0239">DNA-directed DNA polymerase</keyword>
<dbReference type="GO" id="GO:0000166">
    <property type="term" value="F:nucleotide binding"/>
    <property type="evidence" value="ECO:0007669"/>
    <property type="project" value="InterPro"/>
</dbReference>
<proteinExistence type="inferred from homology"/>
<dbReference type="GO" id="GO:0008310">
    <property type="term" value="F:single-stranded DNA 3'-5' DNA exonuclease activity"/>
    <property type="evidence" value="ECO:0007669"/>
    <property type="project" value="TreeGrafter"/>
</dbReference>
<dbReference type="InterPro" id="IPR029703">
    <property type="entry name" value="POL2"/>
</dbReference>
<dbReference type="Gene3D" id="1.10.287.690">
    <property type="entry name" value="Helix hairpin bin"/>
    <property type="match status" value="1"/>
</dbReference>
<keyword evidence="5" id="KW-0235">DNA replication</keyword>
<evidence type="ECO:0000256" key="2">
    <source>
        <dbReference type="ARBA" id="ARBA00022679"/>
    </source>
</evidence>
<dbReference type="InterPro" id="IPR006133">
    <property type="entry name" value="DNA-dir_DNA_pol_B_exonuc"/>
</dbReference>
<sequence>MQKEKNNIFYLKEDTCISIEERFGFLEYHGTEKLSGWLLNYEVLNHENSMETALYFVKENGENFKVVTPFYLSFLLETTDNFCVMEYLYKKYKAYINHIEVKEKINISTLNHLNLPKTKYLKVFVKHDEGLSTLIQDIKTIIFEKSRNNREMFINETESIYAPDHILAFYENDISWDIQAADNLNIRCGLWFDISFDGSKHVIEKNKELVKYPNLRIFAFDIETCKQPLKFPKAEHDKVMMISIKTESFGALIINREIVSEQIESFRYVPNEEMATDFVVYNEETEKELLIKFVEIIQSHMPHLTTTFNGAYFDYDFIRIRMEKHGMSFSDLTGIKKIGDYYTGSFCVHLDCYKWVKRDSYLPISCQGLKAATRAKLGYEPDEIDPEDMMRCAKEEPQKMASYSVSDAVATYHLYMKFVHSHIFSLCSLIPYPPDKTLTKGSGSLCESLLITQANSYDVVVPSVKRLNGLQHYNNHIAENLTYVGGHVESLKAGIFRADFMHDFTFDYDIIKMLEENYDDMMEKYCKYENYAKAKKEVFEKFKNCKNKINCTGKIYHLDVGAMYPNIILTNRLQPVSAVSERVCINCDYNNDENDCKRNLNWISRAEYYPATEAEVQNILNQLRDQEFIVTNKTKKGETIERKEKYDNLPESRKEALLKEKLEAFCRIFYKKTKFKKEEIQTTTVCQREVPFYVNTVKMFKEKRYEMKNLHKLAQKEAEENPTKENVDKSNIYNSLQVAYKCILNSFYGYVMRKGSRWWSIDMAAITCHLGGEIIKLAKKIVSGFGIPLELDTDGIWALIPDCFPVEVTMGGKKVFILNEILNYFVCKTGTNYQYQQMFLEEGKVKWKKSTENHIFFEIDGPYKTMAIPSSTEENKLLKKRYVVFDFNDKITEIKGFELKRRGELSFIKKFQEDIFPKFCSGKTLNECYKNLTEIAKYWLNIIDKRGKQLDDETLFDLFSESRSMSKDINEYCDKKSNILSTARRIAEILGDDVLEEKLKCEFVVSRYPDMESTADRVVPILVFKIANKEKYLEKWLGVLKSYEIRDILDWDYYRKRFEYILQRIIIIPAYFQGISNLFGNVENVKWLQPAKKYFNEAKDIEECSVKTKFFYTKNYLSELQKTREKEMITENKEECVKKTKHINEDVKCSTRELNPMMYRKVANFIKEMEEEWLNFYDKKINNVVDAYKVEYVCDTVTCQEEHKKQTIIDAFMIQEKNEQMETSLEINDVKECKKEQDDCKSYVYFYDFCSYKRIPFVHRLFLEINDLEFFSNLNVKTIEVNTEGVKKCFELMMNPSEFQKYQDEKFFDHFSIRKIYGHHDPLTQVLITSDCVLGKTRFFTLSSLQHNQKITFFYKHNDTFLFADKENIIKKIKEERKSIQICFIEKNDSGCKMILEKLNMPVCQVDILCSSNLQMGKDVNTTQRKLHDKLEKKLNFCLVLTKLLAFLCATYQKRVC</sequence>
<dbReference type="GO" id="GO:0008622">
    <property type="term" value="C:epsilon DNA polymerase complex"/>
    <property type="evidence" value="ECO:0007669"/>
    <property type="project" value="InterPro"/>
</dbReference>
<comment type="function">
    <text evidence="5">DNA polymerase II participates in chromosomal DNA replication.</text>
</comment>
<evidence type="ECO:0000259" key="6">
    <source>
        <dbReference type="Pfam" id="PF00136"/>
    </source>
</evidence>
<evidence type="ECO:0000313" key="9">
    <source>
        <dbReference type="EMBL" id="OQS54615.1"/>
    </source>
</evidence>
<accession>A0A1W0E5U1</accession>
<evidence type="ECO:0000259" key="7">
    <source>
        <dbReference type="Pfam" id="PF03104"/>
    </source>
</evidence>
<dbReference type="Pfam" id="PF03104">
    <property type="entry name" value="DNA_pol_B_exo1"/>
    <property type="match status" value="1"/>
</dbReference>
<dbReference type="InterPro" id="IPR006134">
    <property type="entry name" value="DNA-dir_DNA_pol_B_multi_dom"/>
</dbReference>
<dbReference type="PANTHER" id="PTHR10670:SF0">
    <property type="entry name" value="DNA POLYMERASE EPSILON CATALYTIC SUBUNIT A"/>
    <property type="match status" value="1"/>
</dbReference>
<dbReference type="GO" id="GO:0003677">
    <property type="term" value="F:DNA binding"/>
    <property type="evidence" value="ECO:0007669"/>
    <property type="project" value="UniProtKB-KW"/>
</dbReference>
<dbReference type="GO" id="GO:0006287">
    <property type="term" value="P:base-excision repair, gap-filling"/>
    <property type="evidence" value="ECO:0007669"/>
    <property type="project" value="TreeGrafter"/>
</dbReference>
<reference evidence="9 10" key="1">
    <citation type="journal article" date="2017" name="Environ. Microbiol.">
        <title>Decay of the glycolytic pathway and adaptation to intranuclear parasitism within Enterocytozoonidae microsporidia.</title>
        <authorList>
            <person name="Wiredu Boakye D."/>
            <person name="Jaroenlak P."/>
            <person name="Prachumwat A."/>
            <person name="Williams T.A."/>
            <person name="Bateman K.S."/>
            <person name="Itsathitphaisarn O."/>
            <person name="Sritunyalucksana K."/>
            <person name="Paszkiewicz K.H."/>
            <person name="Moore K.A."/>
            <person name="Stentiford G.D."/>
            <person name="Williams B.A."/>
        </authorList>
    </citation>
    <scope>NUCLEOTIDE SEQUENCE [LARGE SCALE GENOMIC DNA]</scope>
    <source>
        <strain evidence="9 10">TH1</strain>
    </source>
</reference>
<keyword evidence="10" id="KW-1185">Reference proteome</keyword>
<keyword evidence="2 5" id="KW-0808">Transferase</keyword>
<name>A0A1W0E5U1_9MICR</name>
<evidence type="ECO:0000256" key="4">
    <source>
        <dbReference type="ARBA" id="ARBA00022932"/>
    </source>
</evidence>
<dbReference type="GO" id="GO:0006297">
    <property type="term" value="P:nucleotide-excision repair, DNA gap filling"/>
    <property type="evidence" value="ECO:0007669"/>
    <property type="project" value="TreeGrafter"/>
</dbReference>
<evidence type="ECO:0000256" key="5">
    <source>
        <dbReference type="RuleBase" id="RU365029"/>
    </source>
</evidence>
<dbReference type="Pfam" id="PF00136">
    <property type="entry name" value="DNA_pol_B"/>
    <property type="match status" value="1"/>
</dbReference>
<keyword evidence="5" id="KW-0539">Nucleus</keyword>
<evidence type="ECO:0000256" key="1">
    <source>
        <dbReference type="ARBA" id="ARBA00005755"/>
    </source>
</evidence>
<dbReference type="Proteomes" id="UP000192758">
    <property type="component" value="Unassembled WGS sequence"/>
</dbReference>
<dbReference type="GO" id="GO:0008270">
    <property type="term" value="F:zinc ion binding"/>
    <property type="evidence" value="ECO:0007669"/>
    <property type="project" value="UniProtKB-KW"/>
</dbReference>
<feature type="domain" description="DNA-directed DNA polymerase family B multifunctional" evidence="6">
    <location>
        <begin position="724"/>
        <end position="783"/>
    </location>
</feature>
<comment type="cofactor">
    <cofactor evidence="5">
        <name>[4Fe-4S] cluster</name>
        <dbReference type="ChEBI" id="CHEBI:49883"/>
    </cofactor>
</comment>
<dbReference type="InterPro" id="IPR036397">
    <property type="entry name" value="RNaseH_sf"/>
</dbReference>
<dbReference type="VEuPathDB" id="MicrosporidiaDB:EHP00_119"/>
<dbReference type="GO" id="GO:0000278">
    <property type="term" value="P:mitotic cell cycle"/>
    <property type="evidence" value="ECO:0007669"/>
    <property type="project" value="TreeGrafter"/>
</dbReference>
<dbReference type="GO" id="GO:0045004">
    <property type="term" value="P:DNA replication proofreading"/>
    <property type="evidence" value="ECO:0007669"/>
    <property type="project" value="TreeGrafter"/>
</dbReference>
<dbReference type="PANTHER" id="PTHR10670">
    <property type="entry name" value="DNA POLYMERASE EPSILON CATALYTIC SUBUNIT A"/>
    <property type="match status" value="1"/>
</dbReference>
<evidence type="ECO:0000256" key="3">
    <source>
        <dbReference type="ARBA" id="ARBA00022695"/>
    </source>
</evidence>
<gene>
    <name evidence="9" type="primary">POL2</name>
    <name evidence="9" type="ORF">EHP00_119</name>
</gene>
<dbReference type="OrthoDB" id="10060449at2759"/>
<dbReference type="GO" id="GO:0051539">
    <property type="term" value="F:4 iron, 4 sulfur cluster binding"/>
    <property type="evidence" value="ECO:0007669"/>
    <property type="project" value="UniProtKB-KW"/>
</dbReference>
<keyword evidence="5" id="KW-0411">Iron-sulfur</keyword>
<dbReference type="EC" id="2.7.7.7" evidence="5"/>
<dbReference type="SUPFAM" id="SSF53098">
    <property type="entry name" value="Ribonuclease H-like"/>
    <property type="match status" value="1"/>
</dbReference>
<dbReference type="Gene3D" id="3.90.1600.10">
    <property type="entry name" value="Palm domain of DNA polymerase"/>
    <property type="match status" value="1"/>
</dbReference>
<keyword evidence="5" id="KW-0238">DNA-binding</keyword>
<keyword evidence="5" id="KW-0863">Zinc-finger</keyword>
<dbReference type="InterPro" id="IPR055191">
    <property type="entry name" value="POL2_thumb"/>
</dbReference>
<comment type="caution">
    <text evidence="9">The sequence shown here is derived from an EMBL/GenBank/DDBJ whole genome shotgun (WGS) entry which is preliminary data.</text>
</comment>